<keyword evidence="3" id="KW-1185">Reference proteome</keyword>
<reference evidence="2 3" key="1">
    <citation type="submission" date="2017-11" db="EMBL/GenBank/DDBJ databases">
        <title>The genome of Rhizophagus clarus HR1 reveals common genetic basis of auxotrophy among arbuscular mycorrhizal fungi.</title>
        <authorList>
            <person name="Kobayashi Y."/>
        </authorList>
    </citation>
    <scope>NUCLEOTIDE SEQUENCE [LARGE SCALE GENOMIC DNA]</scope>
    <source>
        <strain evidence="2 3">HR1</strain>
    </source>
</reference>
<evidence type="ECO:0000256" key="1">
    <source>
        <dbReference type="SAM" id="MobiDB-lite"/>
    </source>
</evidence>
<comment type="caution">
    <text evidence="2">The sequence shown here is derived from an EMBL/GenBank/DDBJ whole genome shotgun (WGS) entry which is preliminary data.</text>
</comment>
<protein>
    <submittedName>
        <fullName evidence="2">Uncharacterized protein</fullName>
    </submittedName>
</protein>
<feature type="region of interest" description="Disordered" evidence="1">
    <location>
        <begin position="225"/>
        <end position="274"/>
    </location>
</feature>
<gene>
    <name evidence="2" type="ORF">RclHR1_34590001</name>
</gene>
<evidence type="ECO:0000313" key="2">
    <source>
        <dbReference type="EMBL" id="GBB99230.1"/>
    </source>
</evidence>
<feature type="non-terminal residue" evidence="2">
    <location>
        <position position="274"/>
    </location>
</feature>
<name>A0A2Z6RBB4_9GLOM</name>
<sequence length="274" mass="31489">MNNSVYGKTMENIRKYQDVKLMKLNDERDEKAFRKKVSSPRFKYGRPIGDTLVDAYMEKASVTLNKPIVVEASVLVETKDIYKDMAEHPDIFDLNNTKTIRLFKDETPEGYGRNGNKHIYAKLRRVPLNDPIDKSSLSEQKAMRANADPMTLVYQDCLFDKEVFHAKNKEGIKIYGDFVLFCKDPDNSDSEVESSKSDSTELRKRVKKLEQTVDWIGTYVEKQTGLESGKELTDSSKSSLSEEAYTIEEPRESNSDNIPPIIIKRKIHNENKKS</sequence>
<proteinExistence type="predicted"/>
<dbReference type="Proteomes" id="UP000247702">
    <property type="component" value="Unassembled WGS sequence"/>
</dbReference>
<accession>A0A2Z6RBB4</accession>
<dbReference type="EMBL" id="BEXD01002734">
    <property type="protein sequence ID" value="GBB99230.1"/>
    <property type="molecule type" value="Genomic_DNA"/>
</dbReference>
<dbReference type="AlphaFoldDB" id="A0A2Z6RBB4"/>
<evidence type="ECO:0000313" key="3">
    <source>
        <dbReference type="Proteomes" id="UP000247702"/>
    </source>
</evidence>
<organism evidence="2 3">
    <name type="scientific">Rhizophagus clarus</name>
    <dbReference type="NCBI Taxonomy" id="94130"/>
    <lineage>
        <taxon>Eukaryota</taxon>
        <taxon>Fungi</taxon>
        <taxon>Fungi incertae sedis</taxon>
        <taxon>Mucoromycota</taxon>
        <taxon>Glomeromycotina</taxon>
        <taxon>Glomeromycetes</taxon>
        <taxon>Glomerales</taxon>
        <taxon>Glomeraceae</taxon>
        <taxon>Rhizophagus</taxon>
    </lineage>
</organism>